<dbReference type="OrthoDB" id="4264314at2"/>
<organism evidence="2 3">
    <name type="scientific">Streptomyces mobaraensis</name>
    <name type="common">Streptoverticillium mobaraense</name>
    <dbReference type="NCBI Taxonomy" id="35621"/>
    <lineage>
        <taxon>Bacteria</taxon>
        <taxon>Bacillati</taxon>
        <taxon>Actinomycetota</taxon>
        <taxon>Actinomycetes</taxon>
        <taxon>Kitasatosporales</taxon>
        <taxon>Streptomycetaceae</taxon>
        <taxon>Streptomyces</taxon>
    </lineage>
</organism>
<reference evidence="2 3" key="1">
    <citation type="journal article" date="2019" name="Microb. Cell Fact.">
        <title>Exploring novel herbicidin analogues by transcriptional regulator overexpression and MS/MS molecular networking.</title>
        <authorList>
            <person name="Shi Y."/>
            <person name="Gu R."/>
            <person name="Li Y."/>
            <person name="Wang X."/>
            <person name="Ren W."/>
            <person name="Li X."/>
            <person name="Wang L."/>
            <person name="Xie Y."/>
            <person name="Hong B."/>
        </authorList>
    </citation>
    <scope>NUCLEOTIDE SEQUENCE [LARGE SCALE GENOMIC DNA]</scope>
    <source>
        <strain evidence="2 3">US-43</strain>
    </source>
</reference>
<evidence type="ECO:0000256" key="1">
    <source>
        <dbReference type="SAM" id="MobiDB-lite"/>
    </source>
</evidence>
<feature type="region of interest" description="Disordered" evidence="1">
    <location>
        <begin position="44"/>
        <end position="71"/>
    </location>
</feature>
<evidence type="ECO:0000313" key="2">
    <source>
        <dbReference type="EMBL" id="KAB7849895.1"/>
    </source>
</evidence>
<dbReference type="AlphaFoldDB" id="A0A5N5WDT1"/>
<sequence>MTDRAVPRRRVRARTLLGMSGAVAVLALGGVWLGQGVDRANAVSDAPQTARAKKEQQEQRDRATASADFAPGAARELPGVRDCGYGEPLLEPKIITLSCANGGAVASDIEWDTYAADKAEGDGVVLVSSGANGSARTSFPARLTLSRPRKVDGMPAFTSVEVVYTGLTPAGKTTETYSIT</sequence>
<protein>
    <submittedName>
        <fullName evidence="2">Uncharacterized protein</fullName>
    </submittedName>
</protein>
<dbReference type="RefSeq" id="WP_004951092.1">
    <property type="nucleotide sequence ID" value="NZ_JBFADJ010000001.1"/>
</dbReference>
<accession>A0A5N5WDT1</accession>
<dbReference type="EMBL" id="VOKX01000009">
    <property type="protein sequence ID" value="KAB7849895.1"/>
    <property type="molecule type" value="Genomic_DNA"/>
</dbReference>
<proteinExistence type="predicted"/>
<dbReference type="Proteomes" id="UP000327000">
    <property type="component" value="Unassembled WGS sequence"/>
</dbReference>
<feature type="compositionally biased region" description="Basic and acidic residues" evidence="1">
    <location>
        <begin position="52"/>
        <end position="63"/>
    </location>
</feature>
<comment type="caution">
    <text evidence="2">The sequence shown here is derived from an EMBL/GenBank/DDBJ whole genome shotgun (WGS) entry which is preliminary data.</text>
</comment>
<gene>
    <name evidence="2" type="ORF">FRZ00_04435</name>
</gene>
<name>A0A5N5WDT1_STRMB</name>
<keyword evidence="3" id="KW-1185">Reference proteome</keyword>
<evidence type="ECO:0000313" key="3">
    <source>
        <dbReference type="Proteomes" id="UP000327000"/>
    </source>
</evidence>